<sequence length="92" mass="9615">MLGSIVRLPPSLRFLGGWGVTAAAMPEEEEGPGSMEVIWTTARSLDPTGRYRRPFGGAGTGNASSASSIPPFSIIRVSRKEVAVVEATAVVV</sequence>
<proteinExistence type="predicted"/>
<protein>
    <submittedName>
        <fullName evidence="1">Uncharacterized protein</fullName>
    </submittedName>
</protein>
<accession>A0A0A8XST6</accession>
<evidence type="ECO:0000313" key="1">
    <source>
        <dbReference type="EMBL" id="JAD14782.1"/>
    </source>
</evidence>
<reference evidence="1" key="1">
    <citation type="submission" date="2014-09" db="EMBL/GenBank/DDBJ databases">
        <authorList>
            <person name="Magalhaes I.L.F."/>
            <person name="Oliveira U."/>
            <person name="Santos F.R."/>
            <person name="Vidigal T.H.D.A."/>
            <person name="Brescovit A.D."/>
            <person name="Santos A.J."/>
        </authorList>
    </citation>
    <scope>NUCLEOTIDE SEQUENCE</scope>
    <source>
        <tissue evidence="1">Shoot tissue taken approximately 20 cm above the soil surface</tissue>
    </source>
</reference>
<organism evidence="1">
    <name type="scientific">Arundo donax</name>
    <name type="common">Giant reed</name>
    <name type="synonym">Donax arundinaceus</name>
    <dbReference type="NCBI Taxonomy" id="35708"/>
    <lineage>
        <taxon>Eukaryota</taxon>
        <taxon>Viridiplantae</taxon>
        <taxon>Streptophyta</taxon>
        <taxon>Embryophyta</taxon>
        <taxon>Tracheophyta</taxon>
        <taxon>Spermatophyta</taxon>
        <taxon>Magnoliopsida</taxon>
        <taxon>Liliopsida</taxon>
        <taxon>Poales</taxon>
        <taxon>Poaceae</taxon>
        <taxon>PACMAD clade</taxon>
        <taxon>Arundinoideae</taxon>
        <taxon>Arundineae</taxon>
        <taxon>Arundo</taxon>
    </lineage>
</organism>
<dbReference type="EMBL" id="GBRH01283113">
    <property type="protein sequence ID" value="JAD14782.1"/>
    <property type="molecule type" value="Transcribed_RNA"/>
</dbReference>
<name>A0A0A8XST6_ARUDO</name>
<reference evidence="1" key="2">
    <citation type="journal article" date="2015" name="Data Brief">
        <title>Shoot transcriptome of the giant reed, Arundo donax.</title>
        <authorList>
            <person name="Barrero R.A."/>
            <person name="Guerrero F.D."/>
            <person name="Moolhuijzen P."/>
            <person name="Goolsby J.A."/>
            <person name="Tidwell J."/>
            <person name="Bellgard S.E."/>
            <person name="Bellgard M.I."/>
        </authorList>
    </citation>
    <scope>NUCLEOTIDE SEQUENCE</scope>
    <source>
        <tissue evidence="1">Shoot tissue taken approximately 20 cm above the soil surface</tissue>
    </source>
</reference>
<dbReference type="AlphaFoldDB" id="A0A0A8XST6"/>